<feature type="compositionally biased region" description="Low complexity" evidence="1">
    <location>
        <begin position="69"/>
        <end position="82"/>
    </location>
</feature>
<gene>
    <name evidence="2" type="ORF">UMAG_12091</name>
</gene>
<evidence type="ECO:0000256" key="1">
    <source>
        <dbReference type="SAM" id="MobiDB-lite"/>
    </source>
</evidence>
<dbReference type="VEuPathDB" id="FungiDB:UMAG_12091"/>
<dbReference type="PANTHER" id="PTHR28230:SF1">
    <property type="entry name" value="MITOCHONDRIAL IMPORT PROTEIN 2"/>
    <property type="match status" value="1"/>
</dbReference>
<dbReference type="GeneID" id="23567856"/>
<dbReference type="InParanoid" id="A0A0D1CZP1"/>
<dbReference type="GO" id="GO:0045040">
    <property type="term" value="P:protein insertion into mitochondrial outer membrane"/>
    <property type="evidence" value="ECO:0000318"/>
    <property type="project" value="GO_Central"/>
</dbReference>
<dbReference type="Proteomes" id="UP000000561">
    <property type="component" value="Chromosome 1"/>
</dbReference>
<reference evidence="2 3" key="1">
    <citation type="journal article" date="2006" name="Nature">
        <title>Insights from the genome of the biotrophic fungal plant pathogen Ustilago maydis.</title>
        <authorList>
            <person name="Kamper J."/>
            <person name="Kahmann R."/>
            <person name="Bolker M."/>
            <person name="Ma L.J."/>
            <person name="Brefort T."/>
            <person name="Saville B.J."/>
            <person name="Banuett F."/>
            <person name="Kronstad J.W."/>
            <person name="Gold S.E."/>
            <person name="Muller O."/>
            <person name="Perlin M.H."/>
            <person name="Wosten H.A."/>
            <person name="de Vries R."/>
            <person name="Ruiz-Herrera J."/>
            <person name="Reynaga-Pena C.G."/>
            <person name="Snetselaar K."/>
            <person name="McCann M."/>
            <person name="Perez-Martin J."/>
            <person name="Feldbrugge M."/>
            <person name="Basse C.W."/>
            <person name="Steinberg G."/>
            <person name="Ibeas J.I."/>
            <person name="Holloman W."/>
            <person name="Guzman P."/>
            <person name="Farman M."/>
            <person name="Stajich J.E."/>
            <person name="Sentandreu R."/>
            <person name="Gonzalez-Prieto J.M."/>
            <person name="Kennell J.C."/>
            <person name="Molina L."/>
            <person name="Schirawski J."/>
            <person name="Mendoza-Mendoza A."/>
            <person name="Greilinger D."/>
            <person name="Munch K."/>
            <person name="Rossel N."/>
            <person name="Scherer M."/>
            <person name="Vranes M."/>
            <person name="Ladendorf O."/>
            <person name="Vincon V."/>
            <person name="Fuchs U."/>
            <person name="Sandrock B."/>
            <person name="Meng S."/>
            <person name="Ho E.C."/>
            <person name="Cahill M.J."/>
            <person name="Boyce K.J."/>
            <person name="Klose J."/>
            <person name="Klosterman S.J."/>
            <person name="Deelstra H.J."/>
            <person name="Ortiz-Castellanos L."/>
            <person name="Li W."/>
            <person name="Sanchez-Alonso P."/>
            <person name="Schreier P.H."/>
            <person name="Hauser-Hahn I."/>
            <person name="Vaupel M."/>
            <person name="Koopmann E."/>
            <person name="Friedrich G."/>
            <person name="Voss H."/>
            <person name="Schluter T."/>
            <person name="Margolis J."/>
            <person name="Platt D."/>
            <person name="Swimmer C."/>
            <person name="Gnirke A."/>
            <person name="Chen F."/>
            <person name="Vysotskaia V."/>
            <person name="Mannhaupt G."/>
            <person name="Guldener U."/>
            <person name="Munsterkotter M."/>
            <person name="Haase D."/>
            <person name="Oesterheld M."/>
            <person name="Mewes H.W."/>
            <person name="Mauceli E.W."/>
            <person name="DeCaprio D."/>
            <person name="Wade C.M."/>
            <person name="Butler J."/>
            <person name="Young S."/>
            <person name="Jaffe D.B."/>
            <person name="Calvo S."/>
            <person name="Nusbaum C."/>
            <person name="Galagan J."/>
            <person name="Birren B.W."/>
        </authorList>
    </citation>
    <scope>NUCLEOTIDE SEQUENCE [LARGE SCALE GENOMIC DNA]</scope>
    <source>
        <strain evidence="3">DSM 14603 / FGSC 9021 / UM521</strain>
    </source>
</reference>
<evidence type="ECO:0000313" key="3">
    <source>
        <dbReference type="Proteomes" id="UP000000561"/>
    </source>
</evidence>
<feature type="region of interest" description="Disordered" evidence="1">
    <location>
        <begin position="60"/>
        <end position="83"/>
    </location>
</feature>
<dbReference type="GO" id="GO:0005741">
    <property type="term" value="C:mitochondrial outer membrane"/>
    <property type="evidence" value="ECO:0000318"/>
    <property type="project" value="GO_Central"/>
</dbReference>
<keyword evidence="3" id="KW-1185">Reference proteome</keyword>
<dbReference type="Pfam" id="PF19117">
    <property type="entry name" value="Mim2"/>
    <property type="match status" value="1"/>
</dbReference>
<sequence>MNDSGYLDDSRTRRGNNALAPTSLISTLAQRQLSAQQTCISHDTYDQACHWDAYHAAPQSHQSQRTHYSDAVSDSDGSTSSSYQRALEQEWQDQLDQLKLILQIIVFPFVGKFFGRKFGYFLFNRYKLFGSPFGVKFWSATAAAVLPTK</sequence>
<protein>
    <submittedName>
        <fullName evidence="2">Uncharacterized protein</fullName>
    </submittedName>
</protein>
<proteinExistence type="predicted"/>
<dbReference type="GO" id="GO:0070096">
    <property type="term" value="P:mitochondrial outer membrane translocase complex assembly"/>
    <property type="evidence" value="ECO:0000318"/>
    <property type="project" value="GO_Central"/>
</dbReference>
<dbReference type="OrthoDB" id="2556515at2759"/>
<evidence type="ECO:0000313" key="2">
    <source>
        <dbReference type="EMBL" id="KIS71738.1"/>
    </source>
</evidence>
<organism evidence="2 3">
    <name type="scientific">Mycosarcoma maydis</name>
    <name type="common">Corn smut fungus</name>
    <name type="synonym">Ustilago maydis</name>
    <dbReference type="NCBI Taxonomy" id="5270"/>
    <lineage>
        <taxon>Eukaryota</taxon>
        <taxon>Fungi</taxon>
        <taxon>Dikarya</taxon>
        <taxon>Basidiomycota</taxon>
        <taxon>Ustilaginomycotina</taxon>
        <taxon>Ustilaginomycetes</taxon>
        <taxon>Ustilaginales</taxon>
        <taxon>Ustilaginaceae</taxon>
        <taxon>Mycosarcoma</taxon>
    </lineage>
</organism>
<accession>A0A0D1CZP1</accession>
<name>A0A0D1CZP1_MYCMD</name>
<dbReference type="PANTHER" id="PTHR28230">
    <property type="entry name" value="CHROMOSOME 1, WHOLE GENOME SHOTGUN SEQUENCE"/>
    <property type="match status" value="1"/>
</dbReference>
<dbReference type="KEGG" id="uma:UMAG_12091"/>
<dbReference type="InterPro" id="IPR037652">
    <property type="entry name" value="Mim2"/>
</dbReference>
<dbReference type="RefSeq" id="XP_011386830.1">
    <property type="nucleotide sequence ID" value="XM_011388528.1"/>
</dbReference>
<dbReference type="STRING" id="237631.A0A0D1CZP1"/>
<dbReference type="AlphaFoldDB" id="A0A0D1CZP1"/>
<dbReference type="EMBL" id="CM003140">
    <property type="protein sequence ID" value="KIS71738.1"/>
    <property type="molecule type" value="Genomic_DNA"/>
</dbReference>